<dbReference type="RefSeq" id="WP_161261536.1">
    <property type="nucleotide sequence ID" value="NZ_JAFBDC010000004.1"/>
</dbReference>
<comment type="caution">
    <text evidence="1">The sequence shown here is derived from an EMBL/GenBank/DDBJ whole genome shotgun (WGS) entry which is preliminary data.</text>
</comment>
<dbReference type="OrthoDB" id="1983353at2"/>
<dbReference type="EMBL" id="WXEX01000005">
    <property type="protein sequence ID" value="MZP42970.1"/>
    <property type="molecule type" value="Genomic_DNA"/>
</dbReference>
<gene>
    <name evidence="1" type="ORF">GTO89_07975</name>
</gene>
<name>A0A845LDG2_HELGE</name>
<accession>A0A845LDG2</accession>
<dbReference type="Pfam" id="PF01136">
    <property type="entry name" value="Peptidase_U32"/>
    <property type="match status" value="1"/>
</dbReference>
<dbReference type="InterPro" id="IPR001539">
    <property type="entry name" value="Peptidase_U32"/>
</dbReference>
<evidence type="ECO:0000313" key="1">
    <source>
        <dbReference type="EMBL" id="MZP42970.1"/>
    </source>
</evidence>
<reference evidence="1 2" key="1">
    <citation type="submission" date="2020-01" db="EMBL/GenBank/DDBJ databases">
        <title>Whole genome sequence of Heliobacterium gestii DSM 11169.</title>
        <authorList>
            <person name="Kyndt J.A."/>
            <person name="Meyer T.E."/>
        </authorList>
    </citation>
    <scope>NUCLEOTIDE SEQUENCE [LARGE SCALE GENOMIC DNA]</scope>
    <source>
        <strain evidence="1 2">DSM 11169</strain>
    </source>
</reference>
<dbReference type="PANTHER" id="PTHR30217:SF3">
    <property type="entry name" value="UBIQUINONE BIOSYNTHESIS PROTEIN UBIU"/>
    <property type="match status" value="1"/>
</dbReference>
<proteinExistence type="predicted"/>
<dbReference type="InterPro" id="IPR051454">
    <property type="entry name" value="RNA/ubiquinone_mod_enzymes"/>
</dbReference>
<sequence>MKLLAPLSRVDEVEMLIGSGAGELYCGLVPEAWTEKQGGWLNRRSPRASFTSWSSLAEAAHKAKKAGVPVYLTVNAPSYQAAQWPLLLEMAERAVADCGLDAFIVSDPGLVSVLADQGYCVHVSSVAAVHNAQAACFFRDLGAKRIILPRSLSLIEIEGICAAVGADLEIEVFLLNDGCAYEEGLCRTSHMPGGFCSTAWDYGLIADDPIAPEVKERWLANLADYRKWIWYLNSCGNQVSAKGLPLGPCGLCALPELQRIGVSSLKIVGREASFLRKLGAVQLAKAVLDKVGAVAPEEVMRYAQQLRDTPQFCADSYMCYYR</sequence>
<dbReference type="AlphaFoldDB" id="A0A845LDG2"/>
<dbReference type="PANTHER" id="PTHR30217">
    <property type="entry name" value="PEPTIDASE U32 FAMILY"/>
    <property type="match status" value="1"/>
</dbReference>
<protein>
    <submittedName>
        <fullName evidence="1">U32 family peptidase</fullName>
    </submittedName>
</protein>
<evidence type="ECO:0000313" key="2">
    <source>
        <dbReference type="Proteomes" id="UP000471031"/>
    </source>
</evidence>
<dbReference type="Proteomes" id="UP000471031">
    <property type="component" value="Unassembled WGS sequence"/>
</dbReference>
<keyword evidence="2" id="KW-1185">Reference proteome</keyword>
<organism evidence="1 2">
    <name type="scientific">Heliomicrobium gestii</name>
    <name type="common">Heliobacterium gestii</name>
    <dbReference type="NCBI Taxonomy" id="2699"/>
    <lineage>
        <taxon>Bacteria</taxon>
        <taxon>Bacillati</taxon>
        <taxon>Bacillota</taxon>
        <taxon>Clostridia</taxon>
        <taxon>Eubacteriales</taxon>
        <taxon>Heliobacteriaceae</taxon>
        <taxon>Heliomicrobium</taxon>
    </lineage>
</organism>